<protein>
    <recommendedName>
        <fullName evidence="17">Phosphomevalonate kinase</fullName>
        <ecNumber evidence="3">2.7.4.2</ecNumber>
    </recommendedName>
</protein>
<dbReference type="Proteomes" id="UP000694924">
    <property type="component" value="Unplaced"/>
</dbReference>
<dbReference type="EC" id="2.7.4.2" evidence="3"/>
<comment type="subcellular location">
    <subcellularLocation>
        <location evidence="1">Cytoplasm</location>
        <location evidence="1">Cytosol</location>
    </subcellularLocation>
</comment>
<keyword evidence="13" id="KW-0756">Sterol biosynthesis</keyword>
<evidence type="ECO:0000256" key="8">
    <source>
        <dbReference type="ARBA" id="ARBA00022741"/>
    </source>
</evidence>
<evidence type="ECO:0000256" key="5">
    <source>
        <dbReference type="ARBA" id="ARBA00022516"/>
    </source>
</evidence>
<keyword evidence="11" id="KW-0067">ATP-binding</keyword>
<dbReference type="InterPro" id="IPR005919">
    <property type="entry name" value="Pmev_kin_anim"/>
</dbReference>
<keyword evidence="18" id="KW-1185">Reference proteome</keyword>
<dbReference type="GO" id="GO:0016301">
    <property type="term" value="F:kinase activity"/>
    <property type="evidence" value="ECO:0007669"/>
    <property type="project" value="UniProtKB-KW"/>
</dbReference>
<sequence length="197" mass="23015">MEDQVAHSFKNSSKPKHILLFSGKRKCGKDFITDILHKRLGDDKSVIIKVSGPIKTHWSKNLGLDLNKLLDSSEYKEQYRLEMIKWSESIRKKDNGYFCRAAIDMYNACDKPIWIVSDTRRKTDIHWFQENYEGLCKTIRVITNPEIREQRGWKFAAGIDDAETECDLDDFDNWDLIIENNGNDVETISEKILKLIN</sequence>
<dbReference type="SUPFAM" id="SSF52540">
    <property type="entry name" value="P-loop containing nucleoside triphosphate hydrolases"/>
    <property type="match status" value="1"/>
</dbReference>
<keyword evidence="5" id="KW-0444">Lipid biosynthesis</keyword>
<evidence type="ECO:0000256" key="6">
    <source>
        <dbReference type="ARBA" id="ARBA00022548"/>
    </source>
</evidence>
<evidence type="ECO:0000256" key="4">
    <source>
        <dbReference type="ARBA" id="ARBA00022490"/>
    </source>
</evidence>
<accession>A0ABM1HVN6</accession>
<keyword evidence="6" id="KW-0153">Cholesterol metabolism</keyword>
<evidence type="ECO:0000256" key="3">
    <source>
        <dbReference type="ARBA" id="ARBA00012958"/>
    </source>
</evidence>
<proteinExistence type="predicted"/>
<evidence type="ECO:0000256" key="10">
    <source>
        <dbReference type="ARBA" id="ARBA00022778"/>
    </source>
</evidence>
<evidence type="ECO:0000256" key="17">
    <source>
        <dbReference type="ARBA" id="ARBA00034549"/>
    </source>
</evidence>
<keyword evidence="14" id="KW-0443">Lipid metabolism</keyword>
<organism evidence="18 20">
    <name type="scientific">Polistes dominula</name>
    <name type="common">European paper wasp</name>
    <name type="synonym">Vespa dominula</name>
    <dbReference type="NCBI Taxonomy" id="743375"/>
    <lineage>
        <taxon>Eukaryota</taxon>
        <taxon>Metazoa</taxon>
        <taxon>Ecdysozoa</taxon>
        <taxon>Arthropoda</taxon>
        <taxon>Hexapoda</taxon>
        <taxon>Insecta</taxon>
        <taxon>Pterygota</taxon>
        <taxon>Neoptera</taxon>
        <taxon>Endopterygota</taxon>
        <taxon>Hymenoptera</taxon>
        <taxon>Apocrita</taxon>
        <taxon>Aculeata</taxon>
        <taxon>Vespoidea</taxon>
        <taxon>Vespidae</taxon>
        <taxon>Polistinae</taxon>
        <taxon>Polistini</taxon>
        <taxon>Polistes</taxon>
    </lineage>
</organism>
<dbReference type="PANTHER" id="PTHR13101">
    <property type="entry name" value="PHOSPHOMEVALONATE KINASE"/>
    <property type="match status" value="1"/>
</dbReference>
<evidence type="ECO:0000256" key="9">
    <source>
        <dbReference type="ARBA" id="ARBA00022777"/>
    </source>
</evidence>
<dbReference type="GeneID" id="107064155"/>
<evidence type="ECO:0000313" key="20">
    <source>
        <dbReference type="RefSeq" id="XP_015172023.1"/>
    </source>
</evidence>
<evidence type="ECO:0000256" key="14">
    <source>
        <dbReference type="ARBA" id="ARBA00023098"/>
    </source>
</evidence>
<keyword evidence="4" id="KW-0963">Cytoplasm</keyword>
<keyword evidence="7" id="KW-0808">Transferase</keyword>
<keyword evidence="9 19" id="KW-0418">Kinase</keyword>
<evidence type="ECO:0000313" key="19">
    <source>
        <dbReference type="RefSeq" id="XP_015172021.1"/>
    </source>
</evidence>
<evidence type="ECO:0000256" key="16">
    <source>
        <dbReference type="ARBA" id="ARBA00023221"/>
    </source>
</evidence>
<dbReference type="Pfam" id="PF04275">
    <property type="entry name" value="P-mevalo_kinase"/>
    <property type="match status" value="1"/>
</dbReference>
<gene>
    <name evidence="19 20" type="primary">LOC107064155</name>
</gene>
<dbReference type="PANTHER" id="PTHR13101:SF1">
    <property type="entry name" value="PHOSPHOMEVALONATE KINASE"/>
    <property type="match status" value="1"/>
</dbReference>
<dbReference type="PIRSF" id="PIRSF036639">
    <property type="entry name" value="PMK_anim"/>
    <property type="match status" value="1"/>
</dbReference>
<dbReference type="RefSeq" id="XP_015172021.1">
    <property type="nucleotide sequence ID" value="XM_015316535.1"/>
</dbReference>
<evidence type="ECO:0000256" key="1">
    <source>
        <dbReference type="ARBA" id="ARBA00004514"/>
    </source>
</evidence>
<reference evidence="19 20" key="1">
    <citation type="submission" date="2025-05" db="UniProtKB">
        <authorList>
            <consortium name="RefSeq"/>
        </authorList>
    </citation>
    <scope>IDENTIFICATION</scope>
    <source>
        <tissue evidence="19 20">Whole body</tissue>
    </source>
</reference>
<evidence type="ECO:0000256" key="12">
    <source>
        <dbReference type="ARBA" id="ARBA00022955"/>
    </source>
</evidence>
<dbReference type="NCBIfam" id="TIGR01223">
    <property type="entry name" value="Pmev_kin_anim"/>
    <property type="match status" value="1"/>
</dbReference>
<dbReference type="RefSeq" id="XP_015172023.1">
    <property type="nucleotide sequence ID" value="XM_015316537.1"/>
</dbReference>
<evidence type="ECO:0000256" key="13">
    <source>
        <dbReference type="ARBA" id="ARBA00023011"/>
    </source>
</evidence>
<keyword evidence="15" id="KW-1207">Sterol metabolism</keyword>
<dbReference type="Gene3D" id="3.40.50.300">
    <property type="entry name" value="P-loop containing nucleotide triphosphate hydrolases"/>
    <property type="match status" value="1"/>
</dbReference>
<keyword evidence="12" id="KW-0752">Steroid biosynthesis</keyword>
<dbReference type="InterPro" id="IPR027417">
    <property type="entry name" value="P-loop_NTPase"/>
</dbReference>
<keyword evidence="8" id="KW-0547">Nucleotide-binding</keyword>
<name>A0ABM1HVN6_POLDO</name>
<evidence type="ECO:0000256" key="15">
    <source>
        <dbReference type="ARBA" id="ARBA00023166"/>
    </source>
</evidence>
<keyword evidence="16" id="KW-0753">Steroid metabolism</keyword>
<evidence type="ECO:0000256" key="7">
    <source>
        <dbReference type="ARBA" id="ARBA00022679"/>
    </source>
</evidence>
<evidence type="ECO:0000313" key="18">
    <source>
        <dbReference type="Proteomes" id="UP000694924"/>
    </source>
</evidence>
<comment type="pathway">
    <text evidence="2">Isoprenoid biosynthesis; isopentenyl diphosphate biosynthesis via mevalonate pathway; isopentenyl diphosphate from (R)-mevalonate: step 2/3.</text>
</comment>
<keyword evidence="10" id="KW-0152">Cholesterol biosynthesis</keyword>
<evidence type="ECO:0000256" key="2">
    <source>
        <dbReference type="ARBA" id="ARBA00005017"/>
    </source>
</evidence>
<evidence type="ECO:0000256" key="11">
    <source>
        <dbReference type="ARBA" id="ARBA00022840"/>
    </source>
</evidence>